<evidence type="ECO:0000259" key="1">
    <source>
        <dbReference type="Pfam" id="PF02538"/>
    </source>
</evidence>
<dbReference type="GO" id="GO:0006749">
    <property type="term" value="P:glutathione metabolic process"/>
    <property type="evidence" value="ECO:0007669"/>
    <property type="project" value="TreeGrafter"/>
</dbReference>
<dbReference type="eggNOG" id="COG0146">
    <property type="taxonomic scope" value="Bacteria"/>
</dbReference>
<protein>
    <submittedName>
        <fullName evidence="2">Hydantoinase B/oxoprolinase</fullName>
    </submittedName>
</protein>
<dbReference type="Proteomes" id="UP000006637">
    <property type="component" value="Chromosome"/>
</dbReference>
<dbReference type="PANTHER" id="PTHR11365:SF23">
    <property type="entry name" value="HYPOTHETICAL 5-OXOPROLINASE (EUROFUNG)-RELATED"/>
    <property type="match status" value="1"/>
</dbReference>
<dbReference type="PhylomeDB" id="Q1AUX6"/>
<evidence type="ECO:0000313" key="3">
    <source>
        <dbReference type="Proteomes" id="UP000006637"/>
    </source>
</evidence>
<dbReference type="EMBL" id="CP000386">
    <property type="protein sequence ID" value="ABG04802.1"/>
    <property type="molecule type" value="Genomic_DNA"/>
</dbReference>
<dbReference type="AlphaFoldDB" id="Q1AUX6"/>
<dbReference type="InterPro" id="IPR045079">
    <property type="entry name" value="Oxoprolinase-like"/>
</dbReference>
<dbReference type="InterPro" id="IPR003692">
    <property type="entry name" value="Hydantoinase_B"/>
</dbReference>
<sequence length="686" mass="75180">MAIPTAEEKLAAIKLAEPTEDELRAVEMLKPGDYEIGFQRTNDILDEALQIFQRSSRSSMGVAGDVMCAIFSAKGDLVNAAAGTYLHAIIQPIIIKYILEHYSENPGIKDGDIWAANDALYGGIHNPDQVIVVPIFYEGELIAWAGAANHTTETGAIEPGGMPVSSKSRFEEGMNLPPCKIGENREIRNDWQEIFTAFGLRAPQMIVTDTKARATAADRIRTRIIELCEKEGKDFVKGLLRRMLQVAEEGARRRISSWLDGTYRCATFSDAAGESLGLLRNANLALIKRGDEITFDFSGTSPENASSYHAHVQSVVGHVANYVYSYVFFDLPISSATFQPFTFKIPKGTVLNPDDRAATACAVMICTGVMSACANAFAKMMFASAEWDRVAASSSNAGNAHVIAGVSQWGLPFADMIAYQINSEGMGGRPWAKGINAFGFPWCPFGRAPNVELMENEFPLLVPLSQHWKDSAGAGKYRGGVGTVQMWVAHQVPTVLLMCIADNSKLQTPQPLFGGYAPATCPGIGVRAPDLMEKLRTDPGSVDLDFSKIISERSIGGKWEIEFMGRSIRPYEAGDIMTFGISGSGAGYGDPLEADPEGVLEDLLDGIISEWVATNVYKVAYDLEGRKVDLEETRRLREAERQARLERGRSWDDFHAEWSEKKPAEEILAFFGSWPEGQPLVPVMRM</sequence>
<dbReference type="HOGENOM" id="CLU_020413_2_0_11"/>
<name>Q1AUX6_RUBXD</name>
<feature type="domain" description="Hydantoinase B/oxoprolinase" evidence="1">
    <location>
        <begin position="34"/>
        <end position="591"/>
    </location>
</feature>
<keyword evidence="3" id="KW-1185">Reference proteome</keyword>
<dbReference type="GO" id="GO:0017168">
    <property type="term" value="F:5-oxoprolinase (ATP-hydrolyzing) activity"/>
    <property type="evidence" value="ECO:0007669"/>
    <property type="project" value="TreeGrafter"/>
</dbReference>
<accession>Q1AUX6</accession>
<reference evidence="2 3" key="1">
    <citation type="submission" date="2006-06" db="EMBL/GenBank/DDBJ databases">
        <title>Complete sequence of Rubrobacter xylanophilus DSM 9941.</title>
        <authorList>
            <consortium name="US DOE Joint Genome Institute"/>
            <person name="Copeland A."/>
            <person name="Lucas S."/>
            <person name="Lapidus A."/>
            <person name="Barry K."/>
            <person name="Detter J.C."/>
            <person name="Glavina del Rio T."/>
            <person name="Hammon N."/>
            <person name="Israni S."/>
            <person name="Dalin E."/>
            <person name="Tice H."/>
            <person name="Pitluck S."/>
            <person name="Munk A.C."/>
            <person name="Brettin T."/>
            <person name="Bruce D."/>
            <person name="Han C."/>
            <person name="Tapia R."/>
            <person name="Gilna P."/>
            <person name="Schmutz J."/>
            <person name="Larimer F."/>
            <person name="Land M."/>
            <person name="Hauser L."/>
            <person name="Kyrpides N."/>
            <person name="Lykidis A."/>
            <person name="da Costa M.S."/>
            <person name="Rainey F.A."/>
            <person name="Empadinhas N."/>
            <person name="Jolivet E."/>
            <person name="Battista J.R."/>
            <person name="Richardson P."/>
        </authorList>
    </citation>
    <scope>NUCLEOTIDE SEQUENCE [LARGE SCALE GENOMIC DNA]</scope>
    <source>
        <strain evidence="3">DSM 9941 / NBRC 16129 / PRD-1</strain>
    </source>
</reference>
<dbReference type="PANTHER" id="PTHR11365">
    <property type="entry name" value="5-OXOPROLINASE RELATED"/>
    <property type="match status" value="1"/>
</dbReference>
<dbReference type="GO" id="GO:0005829">
    <property type="term" value="C:cytosol"/>
    <property type="evidence" value="ECO:0007669"/>
    <property type="project" value="TreeGrafter"/>
</dbReference>
<organism evidence="2 3">
    <name type="scientific">Rubrobacter xylanophilus (strain DSM 9941 / JCM 11954 / NBRC 16129 / PRD-1)</name>
    <dbReference type="NCBI Taxonomy" id="266117"/>
    <lineage>
        <taxon>Bacteria</taxon>
        <taxon>Bacillati</taxon>
        <taxon>Actinomycetota</taxon>
        <taxon>Rubrobacteria</taxon>
        <taxon>Rubrobacterales</taxon>
        <taxon>Rubrobacteraceae</taxon>
        <taxon>Rubrobacter</taxon>
    </lineage>
</organism>
<dbReference type="KEGG" id="rxy:Rxyl_1847"/>
<evidence type="ECO:0000313" key="2">
    <source>
        <dbReference type="EMBL" id="ABG04802.1"/>
    </source>
</evidence>
<dbReference type="RefSeq" id="WP_011564818.1">
    <property type="nucleotide sequence ID" value="NC_008148.1"/>
</dbReference>
<proteinExistence type="predicted"/>
<dbReference type="OrthoDB" id="102473at2"/>
<dbReference type="STRING" id="266117.Rxyl_1847"/>
<gene>
    <name evidence="2" type="ordered locus">Rxyl_1847</name>
</gene>
<dbReference type="Pfam" id="PF02538">
    <property type="entry name" value="Hydantoinase_B"/>
    <property type="match status" value="1"/>
</dbReference>